<dbReference type="InterPro" id="IPR031730">
    <property type="entry name" value="Carbam_trans_C"/>
</dbReference>
<comment type="similarity">
    <text evidence="1">Belongs to the NodU/CmcH family.</text>
</comment>
<dbReference type="OrthoDB" id="9780777at2"/>
<proteinExistence type="inferred from homology"/>
<dbReference type="Gene3D" id="3.90.870.20">
    <property type="entry name" value="Carbamoyltransferase, C-terminal domain"/>
    <property type="match status" value="1"/>
</dbReference>
<feature type="domain" description="Carbamoyltransferase C-terminal" evidence="3">
    <location>
        <begin position="400"/>
        <end position="565"/>
    </location>
</feature>
<organism evidence="4 5">
    <name type="scientific">Kineothrix alysoides</name>
    <dbReference type="NCBI Taxonomy" id="1469948"/>
    <lineage>
        <taxon>Bacteria</taxon>
        <taxon>Bacillati</taxon>
        <taxon>Bacillota</taxon>
        <taxon>Clostridia</taxon>
        <taxon>Lachnospirales</taxon>
        <taxon>Lachnospiraceae</taxon>
        <taxon>Kineothrix</taxon>
    </lineage>
</organism>
<protein>
    <submittedName>
        <fullName evidence="4">Carbamoyltransferase</fullName>
    </submittedName>
</protein>
<evidence type="ECO:0000313" key="5">
    <source>
        <dbReference type="Proteomes" id="UP000295718"/>
    </source>
</evidence>
<dbReference type="Pfam" id="PF16861">
    <property type="entry name" value="Carbam_trans_C"/>
    <property type="match status" value="1"/>
</dbReference>
<dbReference type="SUPFAM" id="SSF53067">
    <property type="entry name" value="Actin-like ATPase domain"/>
    <property type="match status" value="1"/>
</dbReference>
<evidence type="ECO:0000313" key="4">
    <source>
        <dbReference type="EMBL" id="TCL57601.1"/>
    </source>
</evidence>
<dbReference type="RefSeq" id="WP_031390793.1">
    <property type="nucleotide sequence ID" value="NZ_JPNB01000001.1"/>
</dbReference>
<sequence length="595" mass="67308">MSTKPDKKENVIIGVSFGYHDASCCIIKNGELVASAQEERFTRIKHDSSAPVNAFRYCLEAAGVDVQDVDALAYYEEPYDKISRQIWMGLQKNNSSERMRGIAGILLDSKKFEREINEKLGYQGDIHFIKHHLSHGASSFYFSGYEDADILTVDGVGEWQCMTYGYADRDDINIFESVDFPDSIGLLYSAITSYLGFEVNDGEYKVMGLAPYGEANQVDKIYQIIEEHRDGSFKLKDEYFSYVTDDAMYSEKMEELFGYKGRTPESKLLQFHMDMAKSIQVVIEELLFEKAMYIYKKHPSNNLCLAGGVALNCVAVGKLHKDGPFKNVFVQPAAGDAGGAIGAAAYIYKKLFGGHIQPLKNAYLGPEYSSDYILNILDEASVNYLDFRSKEAEMLDYVSDKLVDGNVIGWFHGRMEFGPRALGARSIIADPRKEDMRDRINGMVKLRESFRPFAPSVLSHKVQEHFSIDYESPYMLETCQVTSDLELPAITHVDGSGRLQTVTEEDNGRYARLIQKFDEKTGCPLVLNTSFNMRGEPIVCSPIDAIKCFIRSKMDVLVLEDYILLKEDIPEIWLYFAGREKIKKSNVNSMVYTLL</sequence>
<dbReference type="PANTHER" id="PTHR34847:SF1">
    <property type="entry name" value="NODULATION PROTEIN U"/>
    <property type="match status" value="1"/>
</dbReference>
<dbReference type="InterPro" id="IPR038152">
    <property type="entry name" value="Carbam_trans_C_sf"/>
</dbReference>
<dbReference type="InterPro" id="IPR043129">
    <property type="entry name" value="ATPase_NBD"/>
</dbReference>
<reference evidence="4 5" key="1">
    <citation type="submission" date="2019-03" db="EMBL/GenBank/DDBJ databases">
        <title>Genomic Encyclopedia of Type Strains, Phase IV (KMG-IV): sequencing the most valuable type-strain genomes for metagenomic binning, comparative biology and taxonomic classification.</title>
        <authorList>
            <person name="Goeker M."/>
        </authorList>
    </citation>
    <scope>NUCLEOTIDE SEQUENCE [LARGE SCALE GENOMIC DNA]</scope>
    <source>
        <strain evidence="4 5">DSM 100556</strain>
    </source>
</reference>
<dbReference type="Proteomes" id="UP000295718">
    <property type="component" value="Unassembled WGS sequence"/>
</dbReference>
<dbReference type="InterPro" id="IPR003696">
    <property type="entry name" value="Carbtransf_dom"/>
</dbReference>
<dbReference type="PANTHER" id="PTHR34847">
    <property type="entry name" value="NODULATION PROTEIN U"/>
    <property type="match status" value="1"/>
</dbReference>
<dbReference type="Gene3D" id="3.30.420.40">
    <property type="match status" value="2"/>
</dbReference>
<dbReference type="GO" id="GO:0016740">
    <property type="term" value="F:transferase activity"/>
    <property type="evidence" value="ECO:0007669"/>
    <property type="project" value="UniProtKB-KW"/>
</dbReference>
<evidence type="ECO:0000256" key="1">
    <source>
        <dbReference type="ARBA" id="ARBA00006129"/>
    </source>
</evidence>
<accession>A0A4R1QWC2</accession>
<evidence type="ECO:0000259" key="2">
    <source>
        <dbReference type="Pfam" id="PF02543"/>
    </source>
</evidence>
<dbReference type="Pfam" id="PF02543">
    <property type="entry name" value="Carbam_trans_N"/>
    <property type="match status" value="1"/>
</dbReference>
<dbReference type="AlphaFoldDB" id="A0A4R1QWC2"/>
<name>A0A4R1QWC2_9FIRM</name>
<gene>
    <name evidence="4" type="ORF">EDD76_108136</name>
</gene>
<keyword evidence="5" id="KW-1185">Reference proteome</keyword>
<evidence type="ECO:0000259" key="3">
    <source>
        <dbReference type="Pfam" id="PF16861"/>
    </source>
</evidence>
<dbReference type="EMBL" id="SLUO01000008">
    <property type="protein sequence ID" value="TCL57601.1"/>
    <property type="molecule type" value="Genomic_DNA"/>
</dbReference>
<dbReference type="InterPro" id="IPR051338">
    <property type="entry name" value="NodU/CmcH_Carbamoyltrnsfr"/>
</dbReference>
<dbReference type="STRING" id="1469948.GCA_000732725_02104"/>
<dbReference type="CDD" id="cd24098">
    <property type="entry name" value="ASKHA_NBD_TobZ_N"/>
    <property type="match status" value="1"/>
</dbReference>
<comment type="caution">
    <text evidence="4">The sequence shown here is derived from an EMBL/GenBank/DDBJ whole genome shotgun (WGS) entry which is preliminary data.</text>
</comment>
<feature type="domain" description="Carbamoyltransferase" evidence="2">
    <location>
        <begin position="12"/>
        <end position="344"/>
    </location>
</feature>
<keyword evidence="4" id="KW-0808">Transferase</keyword>